<dbReference type="Proteomes" id="UP000271708">
    <property type="component" value="Chromosome"/>
</dbReference>
<dbReference type="InterPro" id="IPR057369">
    <property type="entry name" value="VG15"/>
</dbReference>
<name>A0A5P8FKB6_9MICO</name>
<accession>A0A5P8FKB6</accession>
<evidence type="ECO:0000313" key="2">
    <source>
        <dbReference type="Proteomes" id="UP000271708"/>
    </source>
</evidence>
<protein>
    <submittedName>
        <fullName evidence="1">Uncharacterized protein</fullName>
    </submittedName>
</protein>
<reference evidence="1 2" key="1">
    <citation type="submission" date="2019-09" db="EMBL/GenBank/DDBJ databases">
        <title>Complete Genome Sequence of Janibacter melonis M714 with both human health impact and industrial applications.</title>
        <authorList>
            <person name="Jin M."/>
            <person name="Zhao Q.R."/>
        </authorList>
    </citation>
    <scope>NUCLEOTIDE SEQUENCE [LARGE SCALE GENOMIC DNA]</scope>
    <source>
        <strain evidence="1 2">M714</strain>
    </source>
</reference>
<sequence>MPVARQRDALQELTKAALDDLGAVWDRMSAADAVEVRDALIEVLPALGDRYGAAAAALAAEYYDTERERAEAKGRFEPVVPQDLPPARWEALARWGVDPLFAAEPDTAAALSLVSGGLQRSIADQHRLTVVESSVADPAASGWRRATRAGACGFCRMLAGRGGVYSESSVEFKSHDNCHCTAKPEFASNVTKVIGVPFKYSERKANWSEDRKRQENQRVYDYLKNAAD</sequence>
<dbReference type="AlphaFoldDB" id="A0A5P8FKB6"/>
<dbReference type="KEGG" id="jme:EEW87_004290"/>
<organism evidence="1 2">
    <name type="scientific">Janibacter melonis</name>
    <dbReference type="NCBI Taxonomy" id="262209"/>
    <lineage>
        <taxon>Bacteria</taxon>
        <taxon>Bacillati</taxon>
        <taxon>Actinomycetota</taxon>
        <taxon>Actinomycetes</taxon>
        <taxon>Micrococcales</taxon>
        <taxon>Intrasporangiaceae</taxon>
        <taxon>Janibacter</taxon>
    </lineage>
</organism>
<proteinExistence type="predicted"/>
<dbReference type="GeneID" id="59160368"/>
<dbReference type="EMBL" id="CP044548">
    <property type="protein sequence ID" value="QFQ29718.2"/>
    <property type="molecule type" value="Genomic_DNA"/>
</dbReference>
<gene>
    <name evidence="1" type="ORF">EEW87_004290</name>
</gene>
<dbReference type="RefSeq" id="WP_123091057.1">
    <property type="nucleotide sequence ID" value="NZ_CP044548.2"/>
</dbReference>
<dbReference type="Pfam" id="PF25310">
    <property type="entry name" value="VG15"/>
    <property type="match status" value="1"/>
</dbReference>
<evidence type="ECO:0000313" key="1">
    <source>
        <dbReference type="EMBL" id="QFQ29718.2"/>
    </source>
</evidence>